<dbReference type="Pfam" id="PF00535">
    <property type="entry name" value="Glycos_transf_2"/>
    <property type="match status" value="1"/>
</dbReference>
<dbReference type="EMBL" id="FXYX01000033">
    <property type="protein sequence ID" value="SMX98902.1"/>
    <property type="molecule type" value="Genomic_DNA"/>
</dbReference>
<proteinExistence type="predicted"/>
<keyword evidence="3" id="KW-1185">Reference proteome</keyword>
<dbReference type="Gene3D" id="3.90.550.10">
    <property type="entry name" value="Spore Coat Polysaccharide Biosynthesis Protein SpsA, Chain A"/>
    <property type="match status" value="1"/>
</dbReference>
<evidence type="ECO:0000313" key="3">
    <source>
        <dbReference type="Proteomes" id="UP000234382"/>
    </source>
</evidence>
<dbReference type="PANTHER" id="PTHR43685">
    <property type="entry name" value="GLYCOSYLTRANSFERASE"/>
    <property type="match status" value="1"/>
</dbReference>
<organism evidence="2 3">
    <name type="scientific">Brevibacterium iodinum ATCC 49514</name>
    <dbReference type="NCBI Taxonomy" id="1255616"/>
    <lineage>
        <taxon>Bacteria</taxon>
        <taxon>Bacillati</taxon>
        <taxon>Actinomycetota</taxon>
        <taxon>Actinomycetes</taxon>
        <taxon>Micrococcales</taxon>
        <taxon>Brevibacteriaceae</taxon>
        <taxon>Brevibacterium</taxon>
    </lineage>
</organism>
<dbReference type="SUPFAM" id="SSF53448">
    <property type="entry name" value="Nucleotide-diphospho-sugar transferases"/>
    <property type="match status" value="1"/>
</dbReference>
<accession>A0A2H1KI58</accession>
<gene>
    <name evidence="2" type="ORF">BI49514_03034</name>
</gene>
<dbReference type="AlphaFoldDB" id="A0A2H1KI58"/>
<dbReference type="CDD" id="cd00761">
    <property type="entry name" value="Glyco_tranf_GTA_type"/>
    <property type="match status" value="1"/>
</dbReference>
<dbReference type="PANTHER" id="PTHR43685:SF2">
    <property type="entry name" value="GLYCOSYLTRANSFERASE 2-LIKE DOMAIN-CONTAINING PROTEIN"/>
    <property type="match status" value="1"/>
</dbReference>
<keyword evidence="2" id="KW-0808">Transferase</keyword>
<dbReference type="InterPro" id="IPR001173">
    <property type="entry name" value="Glyco_trans_2-like"/>
</dbReference>
<dbReference type="GO" id="GO:0016740">
    <property type="term" value="F:transferase activity"/>
    <property type="evidence" value="ECO:0007669"/>
    <property type="project" value="UniProtKB-KW"/>
</dbReference>
<dbReference type="InterPro" id="IPR050834">
    <property type="entry name" value="Glycosyltransf_2"/>
</dbReference>
<protein>
    <submittedName>
        <fullName evidence="2">Glycosyl transferase family 2</fullName>
    </submittedName>
</protein>
<dbReference type="InterPro" id="IPR029044">
    <property type="entry name" value="Nucleotide-diphossugar_trans"/>
</dbReference>
<sequence>MSGTDRDRFTLTRGDLLYDYADRTRKHRGVVAACVTRHASTQYLDILASQCAGVGIAWADLRERLVRQMSGVNEWASPRDALAQAEIGRVLLLNPTDKLDEELAVFMLEDSIARFPRGGSSKRFRLLLVHYYILHGHRAAAQRSMRRWKDIRTLEFGYLTGELYHPVRTEDPAEHELWLDHFNASLRAYDRAPVSLIDGDSALFDRLAADRDELSTTHDEAATSGGEMPLVSVVVAAYRPGRDEFLTSIRSIVEQSFLSLEVIVVDDGSGSGWSNLFEDAQSFDPRVSILRTSSNRGAYAARNLGFRSARGKYVTGQDHDDWSHPERMQAQFEYMEANPDVSGCRVRGIACNSDLSRLRLGYPSIVRNASSLMMRTSDFLAAGGFVEIRKAADTEFAERLGILTGSPVVDLPDPLTIVRIADNSLSRDEFKVGWNHPARRQVKSAYRYWHSSSRHLELRMSPEQELPFSVPRRYRSQLRTEEGSFDVIVVDDWRGFSGSVAHRLAEIRELVDIGLSVAVLHLESPQWMTTTIHPLDADIQSLINAGTVSEVLYDDEVSASVLLISDPRILQFMPDAESLVSADRILVVADSPPADREGRHIQYSVNDCNTNAVTKFNVHPVWVSRGPFVRDFLEKAVEGNRIHPHDLLPSIDESEWVDARSRRRRSPIPVVGSTASRSGRIWPASRPALTATYPLDGSLDVRFRGEITGAMQLLGLPSTPPAWIVYPPEALSEADFLSSLDFYVHTGDPSVSIDGVNEMLEAMASGVVVIAPPSYKRIFGDAVLYAGGGEVSTVVFTYHKDIELYEAQQRKASAAVATRFSVRQFGRHMRALVLDGLPEARGTHE</sequence>
<dbReference type="RefSeq" id="WP_101547305.1">
    <property type="nucleotide sequence ID" value="NZ_FXYX01000033.1"/>
</dbReference>
<reference evidence="3" key="1">
    <citation type="submission" date="2017-03" db="EMBL/GenBank/DDBJ databases">
        <authorList>
            <person name="Monnet C."/>
        </authorList>
    </citation>
    <scope>NUCLEOTIDE SEQUENCE [LARGE SCALE GENOMIC DNA]</scope>
    <source>
        <strain evidence="3">ATCC 49514</strain>
    </source>
</reference>
<feature type="domain" description="Glycosyltransferase 2-like" evidence="1">
    <location>
        <begin position="232"/>
        <end position="360"/>
    </location>
</feature>
<dbReference type="Proteomes" id="UP000234382">
    <property type="component" value="Unassembled WGS sequence"/>
</dbReference>
<evidence type="ECO:0000313" key="2">
    <source>
        <dbReference type="EMBL" id="SMX98902.1"/>
    </source>
</evidence>
<evidence type="ECO:0000259" key="1">
    <source>
        <dbReference type="Pfam" id="PF00535"/>
    </source>
</evidence>
<dbReference type="GO" id="GO:0044010">
    <property type="term" value="P:single-species biofilm formation"/>
    <property type="evidence" value="ECO:0007669"/>
    <property type="project" value="TreeGrafter"/>
</dbReference>
<name>A0A2H1KI58_9MICO</name>